<dbReference type="InterPro" id="IPR056257">
    <property type="entry name" value="CILP-1/2_8th"/>
</dbReference>
<dbReference type="InterPro" id="IPR013783">
    <property type="entry name" value="Ig-like_fold"/>
</dbReference>
<proteinExistence type="predicted"/>
<name>A0A8K1G137_9PASS</name>
<gene>
    <name evidence="8" type="ORF">HGM15179_017414</name>
</gene>
<dbReference type="GO" id="GO:0005615">
    <property type="term" value="C:extracellular space"/>
    <property type="evidence" value="ECO:0007669"/>
    <property type="project" value="TreeGrafter"/>
</dbReference>
<dbReference type="Pfam" id="PF13330">
    <property type="entry name" value="Mucin2_WxxW"/>
    <property type="match status" value="1"/>
</dbReference>
<dbReference type="InterPro" id="IPR036179">
    <property type="entry name" value="Ig-like_dom_sf"/>
</dbReference>
<dbReference type="Gene3D" id="2.20.100.10">
    <property type="entry name" value="Thrombospondin type-1 (TSP1) repeat"/>
    <property type="match status" value="2"/>
</dbReference>
<accession>A0A8K1G137</accession>
<dbReference type="SUPFAM" id="SSF82895">
    <property type="entry name" value="TSP-1 type 1 repeat"/>
    <property type="match status" value="2"/>
</dbReference>
<dbReference type="InterPro" id="IPR003598">
    <property type="entry name" value="Ig_sub2"/>
</dbReference>
<keyword evidence="4" id="KW-0732">Signal</keyword>
<keyword evidence="9" id="KW-1185">Reference proteome</keyword>
<evidence type="ECO:0000256" key="4">
    <source>
        <dbReference type="ARBA" id="ARBA00022729"/>
    </source>
</evidence>
<dbReference type="Pfam" id="PF23730">
    <property type="entry name" value="CILP_8th"/>
    <property type="match status" value="2"/>
</dbReference>
<dbReference type="Proteomes" id="UP000796761">
    <property type="component" value="Unassembled WGS sequence"/>
</dbReference>
<dbReference type="SMART" id="SM00408">
    <property type="entry name" value="IGc2"/>
    <property type="match status" value="1"/>
</dbReference>
<comment type="caution">
    <text evidence="8">The sequence shown here is derived from an EMBL/GenBank/DDBJ whole genome shotgun (WGS) entry which is preliminary data.</text>
</comment>
<sequence>MWQCHRCVPDVAVPPLCPPCGSATSVSPEPLENDSEPGKAGKPWKGNLEELDLATAGKGAAWTSWFNIDHPGGDGDHESLAEIRRRFGDLVCARPLALEARSPGQAHLGQVVHASPERGLRCLHREQPAGTACANYHVRFLCPLEHVYWSHWSAWSPCSRSACGTRGSQSRSRRCRSARGPHKGLRCRGKDTERRPCSAGPCPEPTWTEWGAWGPCSRSCGGSGTRVRRRSCQPARGNPPEGQRCHRAPCPACPTHTLQGTVVTTGGVALPGARVYLEGHPGRVLVAQSDTQGRFTASGLCPDPATNVSAHRDGFATGMSPIVTNGSGVALAHLRLRRLEKPYMVLHPAAKVREAGQDVTFCCRASGVPEPRNYSWYHNGTLLEGTAQSHLELRRVAQEQAGTYHCKAISEAGAILSEPAELTVLARGQPSCRPQPEPSLVELPSDCPLDSSGSRYYDVGRCPALPCPGGSPQPSGCGEESGTCCGVKRMELRQVPCADSTLPVMVVAECGCGPCARPRVLVQGRVTAADTGEPLRFGLIFLGGKKVGFTSYQGSFTIEVPPGTRRLVARFVDGQRRLVDAVKVLPFDRRGGAVYQEVKMMRKKEPVELDGGRNNSILLGETEGREPVGELVLPAGVFLRPSGEVFNGTVKASVTFVDPRDVGTASAASSDLSFADARGEIVPLRTYGMFAVDFREGDSGRELQAGPLQVRMDAGQVWMPEHLSKMKLWSLNPESGLWEEEGVLRPAGRKRKRREERTFLVGNLEIRERRLFNLDVPEDRRCFVKVRAYSNEKFNPYEQLEGVVINLINLEPQPGFPSNPRAWGRFDSVVTGPNGACLPAFCDARRPDAYTALVTATLGGEELEAVASSPKLNPNAVGVSQPYLGKLGYRRSDHEDAALKKTAFQINVAKPDPNNPSCRPQPEPSLVELPSDCPLDSSGSRYYDVGRCPALPCPGGSPQPSGCGEESGTCCGVKRMELRQVPCADSTLPVMVVAECGCGPCARPRVLVQGRVTAADTGEPLRFGLIFLGGKKVGFTSYQGSFTIEVPPGTRRLVARFVDGQRRLVDAVKVLPFDRRGGAVYQEVKMMRKKEPVELDGGRNNSILLGETEGREPVGELVLPAGVFLRPSGEVFNGTVKASVTFVDPRDVGTASAASSDLSFADARGEIVPLRTYGMFAVDFREGDSGRELQAGPLQVRMDAGQVWMPEHLSKMKLWSLNPESGLWEEEGVLRPAGRKRKRREERTFLVGNLEIRERRLFNLDVPEDRRCFVKVRAYSNEKFNPYEQLEGVVINLINLEPQPGFPSNPRAWGRFDSVVTGPNGACLPAFCDARRPDAYTALVTATLGGEELEAVASSPKLNPNAVGVSQPYLGKLGYRRSDHEDAALKKTAFQINVAKPDPNNVDENNGPVYSYRSLRECEEAPVSANHLRFYRVEVDRYEYNVVPFKESDVTTWTGDYLSWWPNPQEFRACFIKVQLEGPQEYMVRSRNVGGTHPRTRGQLYGLRDSRSVRDPQLGDTSGACVEFKCGGMLFDQSLADRTLVTIVPQGSCRRTAINTLLRDYLSRHPPLADNNHTGAFSMLAPLDPLGHNYGIYTVTDQNPRLAKEIAIGRCFAGTSDGFSREMRAGEGTAVTFSCQERPPGRESFFQRLLNAPAEALDEIRREMGRSELRRAPPEVMDFASGAPGPTRRSPSRQRGQQP</sequence>
<keyword evidence="3" id="KW-0272">Extracellular matrix</keyword>
<feature type="region of interest" description="Disordered" evidence="6">
    <location>
        <begin position="1664"/>
        <end position="1699"/>
    </location>
</feature>
<dbReference type="SUPFAM" id="SSF48726">
    <property type="entry name" value="Immunoglobulin"/>
    <property type="match status" value="1"/>
</dbReference>
<feature type="domain" description="Ig-like" evidence="7">
    <location>
        <begin position="342"/>
        <end position="423"/>
    </location>
</feature>
<protein>
    <recommendedName>
        <fullName evidence="7">Ig-like domain-containing protein</fullName>
    </recommendedName>
</protein>
<evidence type="ECO:0000313" key="9">
    <source>
        <dbReference type="Proteomes" id="UP000796761"/>
    </source>
</evidence>
<dbReference type="SMART" id="SM00409">
    <property type="entry name" value="IG"/>
    <property type="match status" value="1"/>
</dbReference>
<dbReference type="InterPro" id="IPR003599">
    <property type="entry name" value="Ig_sub"/>
</dbReference>
<dbReference type="PANTHER" id="PTHR15031">
    <property type="entry name" value="CARTILAGE INTERMEDIATE LAYER PROTEIN CLIP"/>
    <property type="match status" value="1"/>
</dbReference>
<keyword evidence="2" id="KW-0964">Secreted</keyword>
<evidence type="ECO:0000256" key="3">
    <source>
        <dbReference type="ARBA" id="ARBA00022530"/>
    </source>
</evidence>
<dbReference type="InterPro" id="IPR056256">
    <property type="entry name" value="CILP-1/2_b-sand_dom2"/>
</dbReference>
<evidence type="ECO:0000256" key="2">
    <source>
        <dbReference type="ARBA" id="ARBA00022525"/>
    </source>
</evidence>
<reference evidence="8" key="1">
    <citation type="submission" date="2019-04" db="EMBL/GenBank/DDBJ databases">
        <title>Genome assembly of Zosterops borbonicus 15179.</title>
        <authorList>
            <person name="Leroy T."/>
            <person name="Anselmetti Y."/>
            <person name="Tilak M.-K."/>
            <person name="Nabholz B."/>
        </authorList>
    </citation>
    <scope>NUCLEOTIDE SEQUENCE</scope>
    <source>
        <strain evidence="8">HGM_15179</strain>
        <tissue evidence="8">Muscle</tissue>
    </source>
</reference>
<dbReference type="Pfam" id="PF23708">
    <property type="entry name" value="CILP_5th"/>
    <property type="match status" value="2"/>
</dbReference>
<dbReference type="InterPro" id="IPR036383">
    <property type="entry name" value="TSP1_rpt_sf"/>
</dbReference>
<dbReference type="Pfam" id="PF23591">
    <property type="entry name" value="CILP"/>
    <property type="match status" value="2"/>
</dbReference>
<dbReference type="Pfam" id="PF13927">
    <property type="entry name" value="Ig_3"/>
    <property type="match status" value="1"/>
</dbReference>
<dbReference type="InterPro" id="IPR056255">
    <property type="entry name" value="CILP-1/2_dom"/>
</dbReference>
<dbReference type="InterPro" id="IPR008969">
    <property type="entry name" value="CarboxyPept-like_regulatory"/>
</dbReference>
<dbReference type="Gene3D" id="2.60.40.10">
    <property type="entry name" value="Immunoglobulins"/>
    <property type="match status" value="1"/>
</dbReference>
<dbReference type="InterPro" id="IPR000884">
    <property type="entry name" value="TSP1_rpt"/>
</dbReference>
<dbReference type="InterPro" id="IPR007110">
    <property type="entry name" value="Ig-like_dom"/>
</dbReference>
<evidence type="ECO:0000256" key="5">
    <source>
        <dbReference type="ARBA" id="ARBA00023180"/>
    </source>
</evidence>
<feature type="region of interest" description="Disordered" evidence="6">
    <location>
        <begin position="22"/>
        <end position="45"/>
    </location>
</feature>
<dbReference type="Pfam" id="PF00090">
    <property type="entry name" value="TSP_1"/>
    <property type="match status" value="2"/>
</dbReference>
<organism evidence="8 9">
    <name type="scientific">Zosterops borbonicus</name>
    <dbReference type="NCBI Taxonomy" id="364589"/>
    <lineage>
        <taxon>Eukaryota</taxon>
        <taxon>Metazoa</taxon>
        <taxon>Chordata</taxon>
        <taxon>Craniata</taxon>
        <taxon>Vertebrata</taxon>
        <taxon>Euteleostomi</taxon>
        <taxon>Archelosauria</taxon>
        <taxon>Archosauria</taxon>
        <taxon>Dinosauria</taxon>
        <taxon>Saurischia</taxon>
        <taxon>Theropoda</taxon>
        <taxon>Coelurosauria</taxon>
        <taxon>Aves</taxon>
        <taxon>Neognathae</taxon>
        <taxon>Neoaves</taxon>
        <taxon>Telluraves</taxon>
        <taxon>Australaves</taxon>
        <taxon>Passeriformes</taxon>
        <taxon>Sylvioidea</taxon>
        <taxon>Zosteropidae</taxon>
        <taxon>Zosterops</taxon>
    </lineage>
</organism>
<dbReference type="SMART" id="SM00209">
    <property type="entry name" value="TSP1"/>
    <property type="match status" value="2"/>
</dbReference>
<evidence type="ECO:0000256" key="6">
    <source>
        <dbReference type="SAM" id="MobiDB-lite"/>
    </source>
</evidence>
<dbReference type="Pfam" id="PF23599">
    <property type="entry name" value="CILP_C"/>
    <property type="match status" value="1"/>
</dbReference>
<evidence type="ECO:0000256" key="1">
    <source>
        <dbReference type="ARBA" id="ARBA00004498"/>
    </source>
</evidence>
<dbReference type="SUPFAM" id="SSF49464">
    <property type="entry name" value="Carboxypeptidase regulatory domain-like"/>
    <property type="match status" value="1"/>
</dbReference>
<feature type="compositionally biased region" description="Low complexity" evidence="6">
    <location>
        <begin position="1684"/>
        <end position="1699"/>
    </location>
</feature>
<keyword evidence="5" id="KW-0325">Glycoprotein</keyword>
<dbReference type="OrthoDB" id="9929167at2759"/>
<evidence type="ECO:0000259" key="7">
    <source>
        <dbReference type="PROSITE" id="PS50835"/>
    </source>
</evidence>
<dbReference type="PROSITE" id="PS50835">
    <property type="entry name" value="IG_LIKE"/>
    <property type="match status" value="1"/>
</dbReference>
<dbReference type="InterPro" id="IPR025155">
    <property type="entry name" value="WxxW_domain"/>
</dbReference>
<comment type="subcellular location">
    <subcellularLocation>
        <location evidence="1">Secreted</location>
        <location evidence="1">Extracellular space</location>
        <location evidence="1">Extracellular matrix</location>
    </subcellularLocation>
</comment>
<dbReference type="PROSITE" id="PS50092">
    <property type="entry name" value="TSP1"/>
    <property type="match status" value="2"/>
</dbReference>
<evidence type="ECO:0000313" key="8">
    <source>
        <dbReference type="EMBL" id="TRZ09684.1"/>
    </source>
</evidence>
<dbReference type="InterPro" id="IPR056258">
    <property type="entry name" value="CILP-1/2_C"/>
</dbReference>
<feature type="compositionally biased region" description="Basic and acidic residues" evidence="6">
    <location>
        <begin position="1664"/>
        <end position="1673"/>
    </location>
</feature>
<dbReference type="InterPro" id="IPR039675">
    <property type="entry name" value="CILP1/CILP2"/>
</dbReference>
<dbReference type="PANTHER" id="PTHR15031:SF0">
    <property type="entry name" value="CARTILAGE INTERMEDIATE LAYER PROTEIN 2"/>
    <property type="match status" value="1"/>
</dbReference>
<dbReference type="EMBL" id="SWJQ01001014">
    <property type="protein sequence ID" value="TRZ09684.1"/>
    <property type="molecule type" value="Genomic_DNA"/>
</dbReference>